<protein>
    <recommendedName>
        <fullName evidence="3">DUF3168 domain-containing protein</fullName>
    </recommendedName>
</protein>
<reference evidence="1 2" key="1">
    <citation type="journal article" date="2016" name="Nat. Biotechnol.">
        <title>Measurement of bacterial replication rates in microbial communities.</title>
        <authorList>
            <person name="Brown C.T."/>
            <person name="Olm M.R."/>
            <person name="Thomas B.C."/>
            <person name="Banfield J.F."/>
        </authorList>
    </citation>
    <scope>NUCLEOTIDE SEQUENCE [LARGE SCALE GENOMIC DNA]</scope>
    <source>
        <strain evidence="1">CAG:67_53_122</strain>
    </source>
</reference>
<dbReference type="Proteomes" id="UP000187417">
    <property type="component" value="Unassembled WGS sequence"/>
</dbReference>
<dbReference type="EMBL" id="MNQH01000039">
    <property type="protein sequence ID" value="OKY93306.1"/>
    <property type="molecule type" value="Genomic_DNA"/>
</dbReference>
<evidence type="ECO:0000313" key="2">
    <source>
        <dbReference type="Proteomes" id="UP000187417"/>
    </source>
</evidence>
<dbReference type="AlphaFoldDB" id="A0A1Q6F3B7"/>
<name>A0A1Q6F3B7_9BACT</name>
<proteinExistence type="predicted"/>
<gene>
    <name evidence="1" type="ORF">BHV66_09550</name>
</gene>
<dbReference type="RefSeq" id="WP_022459630.1">
    <property type="nucleotide sequence ID" value="NZ_BAAFLA010000008.1"/>
</dbReference>
<comment type="caution">
    <text evidence="1">The sequence shown here is derived from an EMBL/GenBank/DDBJ whole genome shotgun (WGS) entry which is preliminary data.</text>
</comment>
<dbReference type="STRING" id="28117.BHV66_09550"/>
<evidence type="ECO:0008006" key="3">
    <source>
        <dbReference type="Google" id="ProtNLM"/>
    </source>
</evidence>
<organism evidence="1 2">
    <name type="scientific">Alistipes putredinis</name>
    <dbReference type="NCBI Taxonomy" id="28117"/>
    <lineage>
        <taxon>Bacteria</taxon>
        <taxon>Pseudomonadati</taxon>
        <taxon>Bacteroidota</taxon>
        <taxon>Bacteroidia</taxon>
        <taxon>Bacteroidales</taxon>
        <taxon>Rikenellaceae</taxon>
        <taxon>Alistipes</taxon>
    </lineage>
</organism>
<evidence type="ECO:0000313" key="1">
    <source>
        <dbReference type="EMBL" id="OKY93306.1"/>
    </source>
</evidence>
<accession>A0A1Q6F3B7</accession>
<sequence>MEKELFIALCDQLKNKVPELRWIDSDQGQLNVSERPPVAFPCCLVEMSYPQCTTHMAGKQRVRVRFQLQVAFNVWGTANASAPQESREKALQQYDTLQNIHKALQWWSFGRKINPTSRVSVLTENRSNGLKIFRMIYESEFMD</sequence>